<dbReference type="Proteomes" id="UP000675284">
    <property type="component" value="Unassembled WGS sequence"/>
</dbReference>
<evidence type="ECO:0000259" key="4">
    <source>
        <dbReference type="PROSITE" id="PS51733"/>
    </source>
</evidence>
<dbReference type="InterPro" id="IPR050664">
    <property type="entry name" value="Octanoyltrans_LipM/LipL"/>
</dbReference>
<dbReference type="PANTHER" id="PTHR43679">
    <property type="entry name" value="OCTANOYLTRANSFERASE LIPM-RELATED"/>
    <property type="match status" value="1"/>
</dbReference>
<accession>A0A941DY86</accession>
<dbReference type="EC" id="2.3.1.204" evidence="3"/>
<dbReference type="GO" id="GO:0009107">
    <property type="term" value="P:lipoate biosynthetic process"/>
    <property type="evidence" value="ECO:0007669"/>
    <property type="project" value="UniProtKB-UniRule"/>
</dbReference>
<proteinExistence type="inferred from homology"/>
<keyword evidence="6" id="KW-1185">Reference proteome</keyword>
<name>A0A941DY86_9BACI</name>
<keyword evidence="2 3" id="KW-0012">Acyltransferase</keyword>
<feature type="site" description="Lowers pKa of active site Cys" evidence="3">
    <location>
        <position position="164"/>
    </location>
</feature>
<evidence type="ECO:0000313" key="5">
    <source>
        <dbReference type="EMBL" id="MBR7795593.1"/>
    </source>
</evidence>
<dbReference type="PANTHER" id="PTHR43679:SF2">
    <property type="entry name" value="OCTANOYL-[GCVH]:PROTEIN N-OCTANOYLTRANSFERASE"/>
    <property type="match status" value="1"/>
</dbReference>
<dbReference type="HAMAP" id="MF_02119">
    <property type="entry name" value="LipL"/>
    <property type="match status" value="1"/>
</dbReference>
<keyword evidence="1 3" id="KW-0808">Transferase</keyword>
<comment type="function">
    <text evidence="3">Catalyzes the amidotransfer (transamidation) of the octanoyl moiety from octanoyl-GcvH to the lipoyl domain of the E2 subunit of lipoate-dependent enzymes.</text>
</comment>
<sequence>MKNWKDLIQQDTFRYIDHSTLTTFNNEAYTAIHSFAIDDALALSISHRLSPPTMRLWVHPNTIVLGIPDAKLPYIDEGIQLLKRAGFHVVVRNSGGLAVALDNGVLNISLILPGVKDLSIHEGYEAMVRFVTYMLDDLTDQIEAYEIVNSYCPGDYDLSINGKKFAGISQRRVKDGVAVQIYLDVEGNSYKRAKVIRDFYDISKKGEKTKFTYPSVDPHVMSSLSDLLNTQLTVEDMKVRAKKSLAAFNNEVIEQPFSDSEQADYEKRLEQMKKRNERIESTST</sequence>
<evidence type="ECO:0000313" key="6">
    <source>
        <dbReference type="Proteomes" id="UP000675284"/>
    </source>
</evidence>
<dbReference type="GO" id="GO:0033819">
    <property type="term" value="F:lipoyl(octanoyl) transferase activity"/>
    <property type="evidence" value="ECO:0007669"/>
    <property type="project" value="InterPro"/>
</dbReference>
<evidence type="ECO:0000256" key="2">
    <source>
        <dbReference type="ARBA" id="ARBA00023315"/>
    </source>
</evidence>
<dbReference type="AlphaFoldDB" id="A0A941DY86"/>
<evidence type="ECO:0000256" key="3">
    <source>
        <dbReference type="HAMAP-Rule" id="MF_02119"/>
    </source>
</evidence>
<reference evidence="5" key="1">
    <citation type="submission" date="2021-04" db="EMBL/GenBank/DDBJ databases">
        <title>Isolation and polyphasic classification of algal microorganism.</title>
        <authorList>
            <person name="Wang S."/>
        </authorList>
    </citation>
    <scope>NUCLEOTIDE SEQUENCE</scope>
    <source>
        <strain evidence="5">720a</strain>
    </source>
</reference>
<feature type="active site" description="Acyl-thioester intermediate" evidence="3">
    <location>
        <position position="152"/>
    </location>
</feature>
<comment type="pathway">
    <text evidence="3">Protein modification; protein lipoylation via endogenous pathway; protein N(6)-(lipoyl)lysine from octanoyl-[acyl-carrier-protein].</text>
</comment>
<dbReference type="GO" id="GO:0009249">
    <property type="term" value="P:protein lipoylation"/>
    <property type="evidence" value="ECO:0007669"/>
    <property type="project" value="UniProtKB-UniRule"/>
</dbReference>
<dbReference type="Pfam" id="PF21948">
    <property type="entry name" value="LplA-B_cat"/>
    <property type="match status" value="1"/>
</dbReference>
<comment type="miscellaneous">
    <text evidence="3">The reaction proceeds via a thioester-linked acyl-enzyme intermediate.</text>
</comment>
<dbReference type="Gene3D" id="3.30.930.10">
    <property type="entry name" value="Bira Bifunctional Protein, Domain 2"/>
    <property type="match status" value="1"/>
</dbReference>
<comment type="similarity">
    <text evidence="3">Belongs to the octanoyltransferase LipL family.</text>
</comment>
<dbReference type="InterPro" id="IPR045864">
    <property type="entry name" value="aa-tRNA-synth_II/BPL/LPL"/>
</dbReference>
<comment type="catalytic activity">
    <reaction evidence="3">
        <text>N(6)-octanoyl-L-lysyl-[glycine-cleavage complex H protein] + L-lysyl-[lipoyl-carrier protein] = N(6)-octanoyl-L-lysyl-[lipoyl-carrier protein] + L-lysyl-[glycine-cleavage complex H protein]</text>
        <dbReference type="Rhea" id="RHEA:20213"/>
        <dbReference type="Rhea" id="RHEA-COMP:10500"/>
        <dbReference type="Rhea" id="RHEA-COMP:10501"/>
        <dbReference type="Rhea" id="RHEA-COMP:10503"/>
        <dbReference type="Rhea" id="RHEA-COMP:10504"/>
        <dbReference type="ChEBI" id="CHEBI:29969"/>
        <dbReference type="ChEBI" id="CHEBI:78809"/>
        <dbReference type="EC" id="2.3.1.204"/>
    </reaction>
</comment>
<organism evidence="5 6">
    <name type="scientific">Virgibacillus salarius</name>
    <dbReference type="NCBI Taxonomy" id="447199"/>
    <lineage>
        <taxon>Bacteria</taxon>
        <taxon>Bacillati</taxon>
        <taxon>Bacillota</taxon>
        <taxon>Bacilli</taxon>
        <taxon>Bacillales</taxon>
        <taxon>Bacillaceae</taxon>
        <taxon>Virgibacillus</taxon>
    </lineage>
</organism>
<dbReference type="EMBL" id="JAGSOT010000013">
    <property type="protein sequence ID" value="MBR7795593.1"/>
    <property type="molecule type" value="Genomic_DNA"/>
</dbReference>
<evidence type="ECO:0000256" key="1">
    <source>
        <dbReference type="ARBA" id="ARBA00022679"/>
    </source>
</evidence>
<gene>
    <name evidence="3" type="primary">lipL</name>
    <name evidence="5" type="ORF">KCX74_05995</name>
</gene>
<dbReference type="CDD" id="cd16443">
    <property type="entry name" value="LplA"/>
    <property type="match status" value="1"/>
</dbReference>
<dbReference type="GO" id="GO:0016874">
    <property type="term" value="F:ligase activity"/>
    <property type="evidence" value="ECO:0007669"/>
    <property type="project" value="UniProtKB-KW"/>
</dbReference>
<protein>
    <recommendedName>
        <fullName evidence="3">Octanoyl-[GcvH]:protein N-octanoyltransferase</fullName>
        <ecNumber evidence="3">2.3.1.204</ecNumber>
    </recommendedName>
    <alternativeName>
        <fullName evidence="3">Octanoyl-[GcvH]:E2 amidotransferase</fullName>
    </alternativeName>
</protein>
<keyword evidence="5" id="KW-0436">Ligase</keyword>
<dbReference type="SUPFAM" id="SSF55681">
    <property type="entry name" value="Class II aaRS and biotin synthetases"/>
    <property type="match status" value="1"/>
</dbReference>
<feature type="domain" description="BPL/LPL catalytic" evidence="4">
    <location>
        <begin position="48"/>
        <end position="232"/>
    </location>
</feature>
<dbReference type="InterPro" id="IPR024897">
    <property type="entry name" value="LipL"/>
</dbReference>
<comment type="caution">
    <text evidence="5">The sequence shown here is derived from an EMBL/GenBank/DDBJ whole genome shotgun (WGS) entry which is preliminary data.</text>
</comment>
<dbReference type="PROSITE" id="PS51733">
    <property type="entry name" value="BPL_LPL_CATALYTIC"/>
    <property type="match status" value="1"/>
</dbReference>
<dbReference type="RefSeq" id="WP_121603972.1">
    <property type="nucleotide sequence ID" value="NZ_BAAACY010000158.1"/>
</dbReference>
<dbReference type="InterPro" id="IPR004143">
    <property type="entry name" value="BPL_LPL_catalytic"/>
</dbReference>